<name>A0AAN6MMX2_9PEZI</name>
<proteinExistence type="predicted"/>
<reference evidence="1" key="1">
    <citation type="journal article" date="2023" name="Mol. Phylogenet. Evol.">
        <title>Genome-scale phylogeny and comparative genomics of the fungal order Sordariales.</title>
        <authorList>
            <person name="Hensen N."/>
            <person name="Bonometti L."/>
            <person name="Westerberg I."/>
            <person name="Brannstrom I.O."/>
            <person name="Guillou S."/>
            <person name="Cros-Aarteil S."/>
            <person name="Calhoun S."/>
            <person name="Haridas S."/>
            <person name="Kuo A."/>
            <person name="Mondo S."/>
            <person name="Pangilinan J."/>
            <person name="Riley R."/>
            <person name="LaButti K."/>
            <person name="Andreopoulos B."/>
            <person name="Lipzen A."/>
            <person name="Chen C."/>
            <person name="Yan M."/>
            <person name="Daum C."/>
            <person name="Ng V."/>
            <person name="Clum A."/>
            <person name="Steindorff A."/>
            <person name="Ohm R.A."/>
            <person name="Martin F."/>
            <person name="Silar P."/>
            <person name="Natvig D.O."/>
            <person name="Lalanne C."/>
            <person name="Gautier V."/>
            <person name="Ament-Velasquez S.L."/>
            <person name="Kruys A."/>
            <person name="Hutchinson M.I."/>
            <person name="Powell A.J."/>
            <person name="Barry K."/>
            <person name="Miller A.N."/>
            <person name="Grigoriev I.V."/>
            <person name="Debuchy R."/>
            <person name="Gladieux P."/>
            <person name="Hiltunen Thoren M."/>
            <person name="Johannesson H."/>
        </authorList>
    </citation>
    <scope>NUCLEOTIDE SEQUENCE</scope>
    <source>
        <strain evidence="1">CBS 103.79</strain>
    </source>
</reference>
<dbReference type="AlphaFoldDB" id="A0AAN6MMX2"/>
<gene>
    <name evidence="1" type="ORF">C8A05DRAFT_14783</name>
</gene>
<accession>A0AAN6MMX2</accession>
<keyword evidence="2" id="KW-1185">Reference proteome</keyword>
<sequence length="98" mass="11008">MCQITHYRDFHCKHRWASITWPCAPGMGFDTCPDFVDGICRQLPRRLVAMGEGCPKCDLGNNYDCNLTRMVTGVRYGVRWGMGPSKSDPGCDIPCCVM</sequence>
<dbReference type="EMBL" id="MU855460">
    <property type="protein sequence ID" value="KAK3903251.1"/>
    <property type="molecule type" value="Genomic_DNA"/>
</dbReference>
<comment type="caution">
    <text evidence="1">The sequence shown here is derived from an EMBL/GenBank/DDBJ whole genome shotgun (WGS) entry which is preliminary data.</text>
</comment>
<reference evidence="1" key="2">
    <citation type="submission" date="2023-05" db="EMBL/GenBank/DDBJ databases">
        <authorList>
            <consortium name="Lawrence Berkeley National Laboratory"/>
            <person name="Steindorff A."/>
            <person name="Hensen N."/>
            <person name="Bonometti L."/>
            <person name="Westerberg I."/>
            <person name="Brannstrom I.O."/>
            <person name="Guillou S."/>
            <person name="Cros-Aarteil S."/>
            <person name="Calhoun S."/>
            <person name="Haridas S."/>
            <person name="Kuo A."/>
            <person name="Mondo S."/>
            <person name="Pangilinan J."/>
            <person name="Riley R."/>
            <person name="Labutti K."/>
            <person name="Andreopoulos B."/>
            <person name="Lipzen A."/>
            <person name="Chen C."/>
            <person name="Yanf M."/>
            <person name="Daum C."/>
            <person name="Ng V."/>
            <person name="Clum A."/>
            <person name="Ohm R."/>
            <person name="Martin F."/>
            <person name="Silar P."/>
            <person name="Natvig D."/>
            <person name="Lalanne C."/>
            <person name="Gautier V."/>
            <person name="Ament-Velasquez S.L."/>
            <person name="Kruys A."/>
            <person name="Hutchinson M.I."/>
            <person name="Powell A.J."/>
            <person name="Barry K."/>
            <person name="Miller A.N."/>
            <person name="Grigoriev I.V."/>
            <person name="Debuchy R."/>
            <person name="Gladieux P."/>
            <person name="Thoren M.H."/>
            <person name="Johannesson H."/>
        </authorList>
    </citation>
    <scope>NUCLEOTIDE SEQUENCE</scope>
    <source>
        <strain evidence="1">CBS 103.79</strain>
    </source>
</reference>
<evidence type="ECO:0000313" key="1">
    <source>
        <dbReference type="EMBL" id="KAK3903251.1"/>
    </source>
</evidence>
<dbReference type="Proteomes" id="UP001303889">
    <property type="component" value="Unassembled WGS sequence"/>
</dbReference>
<protein>
    <submittedName>
        <fullName evidence="1">Uncharacterized protein</fullName>
    </submittedName>
</protein>
<evidence type="ECO:0000313" key="2">
    <source>
        <dbReference type="Proteomes" id="UP001303889"/>
    </source>
</evidence>
<organism evidence="1 2">
    <name type="scientific">Staphylotrichum tortipilum</name>
    <dbReference type="NCBI Taxonomy" id="2831512"/>
    <lineage>
        <taxon>Eukaryota</taxon>
        <taxon>Fungi</taxon>
        <taxon>Dikarya</taxon>
        <taxon>Ascomycota</taxon>
        <taxon>Pezizomycotina</taxon>
        <taxon>Sordariomycetes</taxon>
        <taxon>Sordariomycetidae</taxon>
        <taxon>Sordariales</taxon>
        <taxon>Chaetomiaceae</taxon>
        <taxon>Staphylotrichum</taxon>
    </lineage>
</organism>